<dbReference type="SUPFAM" id="SSF52833">
    <property type="entry name" value="Thioredoxin-like"/>
    <property type="match status" value="1"/>
</dbReference>
<accession>A0A855X3U6</accession>
<comment type="caution">
    <text evidence="3">The sequence shown here is derived from an EMBL/GenBank/DDBJ whole genome shotgun (WGS) entry which is preliminary data.</text>
</comment>
<feature type="region of interest" description="Disordered" evidence="2">
    <location>
        <begin position="119"/>
        <end position="144"/>
    </location>
</feature>
<dbReference type="PANTHER" id="PTHR30041:SF8">
    <property type="entry name" value="PROTEIN YFFB"/>
    <property type="match status" value="1"/>
</dbReference>
<organism evidence="3 4">
    <name type="scientific">candidate division GN15 bacterium</name>
    <dbReference type="NCBI Taxonomy" id="2072418"/>
    <lineage>
        <taxon>Bacteria</taxon>
        <taxon>candidate division GN15</taxon>
    </lineage>
</organism>
<evidence type="ECO:0008006" key="5">
    <source>
        <dbReference type="Google" id="ProtNLM"/>
    </source>
</evidence>
<protein>
    <recommendedName>
        <fullName evidence="5">Arsenate reductase</fullName>
    </recommendedName>
</protein>
<dbReference type="PROSITE" id="PS51353">
    <property type="entry name" value="ARSC"/>
    <property type="match status" value="1"/>
</dbReference>
<sequence>MPPKRAAFLMWNEDEECRDLRKFLENAGVVLDIRDLTKRPFTFDEIDKLVGHLPLEYFLNSHSGSFTRYHLDQEHLDRDNTIALIAKDPTLLRQPIIRTNRLFTVGCDRKKICEMLQISPNGKRPAEEEKDESQPPPQPTKAAQ</sequence>
<evidence type="ECO:0000313" key="3">
    <source>
        <dbReference type="EMBL" id="PWB68792.1"/>
    </source>
</evidence>
<dbReference type="AlphaFoldDB" id="A0A855X3U6"/>
<dbReference type="PANTHER" id="PTHR30041">
    <property type="entry name" value="ARSENATE REDUCTASE"/>
    <property type="match status" value="1"/>
</dbReference>
<dbReference type="Gene3D" id="3.40.30.10">
    <property type="entry name" value="Glutaredoxin"/>
    <property type="match status" value="1"/>
</dbReference>
<proteinExistence type="inferred from homology"/>
<evidence type="ECO:0000256" key="1">
    <source>
        <dbReference type="PROSITE-ProRule" id="PRU01282"/>
    </source>
</evidence>
<dbReference type="Proteomes" id="UP000250918">
    <property type="component" value="Unassembled WGS sequence"/>
</dbReference>
<gene>
    <name evidence="3" type="ORF">C3F09_11000</name>
</gene>
<reference evidence="3 4" key="1">
    <citation type="journal article" date="2018" name="ISME J.">
        <title>A methanotrophic archaeon couples anaerobic oxidation of methane to Fe(III) reduction.</title>
        <authorList>
            <person name="Cai C."/>
            <person name="Leu A.O."/>
            <person name="Xie G.J."/>
            <person name="Guo J."/>
            <person name="Feng Y."/>
            <person name="Zhao J.X."/>
            <person name="Tyson G.W."/>
            <person name="Yuan Z."/>
            <person name="Hu S."/>
        </authorList>
    </citation>
    <scope>NUCLEOTIDE SEQUENCE [LARGE SCALE GENOMIC DNA]</scope>
    <source>
        <strain evidence="3">FeB_12</strain>
    </source>
</reference>
<dbReference type="InterPro" id="IPR006660">
    <property type="entry name" value="Arsenate_reductase-like"/>
</dbReference>
<evidence type="ECO:0000313" key="4">
    <source>
        <dbReference type="Proteomes" id="UP000250918"/>
    </source>
</evidence>
<dbReference type="EMBL" id="PQAP01000191">
    <property type="protein sequence ID" value="PWB68792.1"/>
    <property type="molecule type" value="Genomic_DNA"/>
</dbReference>
<dbReference type="Pfam" id="PF03960">
    <property type="entry name" value="ArsC"/>
    <property type="match status" value="1"/>
</dbReference>
<dbReference type="InterPro" id="IPR036249">
    <property type="entry name" value="Thioredoxin-like_sf"/>
</dbReference>
<evidence type="ECO:0000256" key="2">
    <source>
        <dbReference type="SAM" id="MobiDB-lite"/>
    </source>
</evidence>
<feature type="compositionally biased region" description="Pro residues" evidence="2">
    <location>
        <begin position="134"/>
        <end position="144"/>
    </location>
</feature>
<comment type="similarity">
    <text evidence="1">Belongs to the ArsC family.</text>
</comment>
<name>A0A855X3U6_9BACT</name>